<feature type="region of interest" description="Disordered" evidence="1">
    <location>
        <begin position="23"/>
        <end position="54"/>
    </location>
</feature>
<name>A0ABQ4K719_9BACI</name>
<dbReference type="Pfam" id="PF00092">
    <property type="entry name" value="VWA"/>
    <property type="match status" value="1"/>
</dbReference>
<dbReference type="InterPro" id="IPR002035">
    <property type="entry name" value="VWF_A"/>
</dbReference>
<evidence type="ECO:0000313" key="5">
    <source>
        <dbReference type="Proteomes" id="UP000680279"/>
    </source>
</evidence>
<proteinExistence type="predicted"/>
<feature type="chain" id="PRO_5046578645" description="VWFA domain-containing protein" evidence="2">
    <location>
        <begin position="23"/>
        <end position="470"/>
    </location>
</feature>
<sequence>MIKKAIIILFVFCMALAGCQQAEKKGDPETKDKAVETNAREATGNEKEEVESYSLKGEEIEKEPAGELFQKFIGKKELAENDEYSKAADEAVAEYIKEIKSTDTKDWDAEQWAKSIIVHLRTDVNGTIQPIKDFEVKYDELKLPDGRLLQDVSEEELNEEVDKVNVAVLIDASGSMKADVPGGNKMTLAKSSIKQFSESLPDNVNVSLSVFGHKGTGADQDKKLSCESIETVYALKNYDQKEFSDALDRFDASGWTPLASAIQRAEKELKAASDDQTKTFIYIVSDGVETCDGDPVKAAKDAKKSMTDLQINIIGFDVDNEADRQLKEVASAGGGKYTSVNNKQELDEQITKNWKESLGKTTWRFWLAGNINDINWASVGMSNELRGLQNNHITSRNRELNCMKAALSELLSNDLVDLNTENAISDLIFERTDAIKEYADGVHSEKHDEIYDTADSLKEKADQITKGLDL</sequence>
<feature type="domain" description="VWFA" evidence="3">
    <location>
        <begin position="165"/>
        <end position="354"/>
    </location>
</feature>
<keyword evidence="5" id="KW-1185">Reference proteome</keyword>
<dbReference type="PROSITE" id="PS51257">
    <property type="entry name" value="PROKAR_LIPOPROTEIN"/>
    <property type="match status" value="1"/>
</dbReference>
<protein>
    <recommendedName>
        <fullName evidence="3">VWFA domain-containing protein</fullName>
    </recommendedName>
</protein>
<evidence type="ECO:0000313" key="4">
    <source>
        <dbReference type="EMBL" id="GIN21532.1"/>
    </source>
</evidence>
<evidence type="ECO:0000256" key="1">
    <source>
        <dbReference type="SAM" id="MobiDB-lite"/>
    </source>
</evidence>
<dbReference type="EMBL" id="BOQT01000009">
    <property type="protein sequence ID" value="GIN21532.1"/>
    <property type="molecule type" value="Genomic_DNA"/>
</dbReference>
<organism evidence="4 5">
    <name type="scientific">Siminovitchia fordii</name>
    <dbReference type="NCBI Taxonomy" id="254759"/>
    <lineage>
        <taxon>Bacteria</taxon>
        <taxon>Bacillati</taxon>
        <taxon>Bacillota</taxon>
        <taxon>Bacilli</taxon>
        <taxon>Bacillales</taxon>
        <taxon>Bacillaceae</taxon>
        <taxon>Siminovitchia</taxon>
    </lineage>
</organism>
<dbReference type="Gene3D" id="3.40.50.410">
    <property type="entry name" value="von Willebrand factor, type A domain"/>
    <property type="match status" value="1"/>
</dbReference>
<reference evidence="4 5" key="1">
    <citation type="submission" date="2021-03" db="EMBL/GenBank/DDBJ databases">
        <title>Antimicrobial resistance genes in bacteria isolated from Japanese honey, and their potential for conferring macrolide and lincosamide resistance in the American foulbrood pathogen Paenibacillus larvae.</title>
        <authorList>
            <person name="Okamoto M."/>
            <person name="Kumagai M."/>
            <person name="Kanamori H."/>
            <person name="Takamatsu D."/>
        </authorList>
    </citation>
    <scope>NUCLEOTIDE SEQUENCE [LARGE SCALE GENOMIC DNA]</scope>
    <source>
        <strain evidence="4 5">J1TS3</strain>
    </source>
</reference>
<dbReference type="Proteomes" id="UP000680279">
    <property type="component" value="Unassembled WGS sequence"/>
</dbReference>
<keyword evidence="2" id="KW-0732">Signal</keyword>
<gene>
    <name evidence="4" type="ORF">J1TS3_26660</name>
</gene>
<comment type="caution">
    <text evidence="4">The sequence shown here is derived from an EMBL/GenBank/DDBJ whole genome shotgun (WGS) entry which is preliminary data.</text>
</comment>
<dbReference type="RefSeq" id="WP_018707876.1">
    <property type="nucleotide sequence ID" value="NZ_BOQT01000009.1"/>
</dbReference>
<dbReference type="PROSITE" id="PS50234">
    <property type="entry name" value="VWFA"/>
    <property type="match status" value="1"/>
</dbReference>
<dbReference type="SMART" id="SM00327">
    <property type="entry name" value="VWA"/>
    <property type="match status" value="1"/>
</dbReference>
<evidence type="ECO:0000259" key="3">
    <source>
        <dbReference type="PROSITE" id="PS50234"/>
    </source>
</evidence>
<feature type="compositionally biased region" description="Basic and acidic residues" evidence="1">
    <location>
        <begin position="23"/>
        <end position="47"/>
    </location>
</feature>
<feature type="signal peptide" evidence="2">
    <location>
        <begin position="1"/>
        <end position="22"/>
    </location>
</feature>
<dbReference type="InterPro" id="IPR036465">
    <property type="entry name" value="vWFA_dom_sf"/>
</dbReference>
<accession>A0ABQ4K719</accession>
<evidence type="ECO:0000256" key="2">
    <source>
        <dbReference type="SAM" id="SignalP"/>
    </source>
</evidence>
<dbReference type="SUPFAM" id="SSF53300">
    <property type="entry name" value="vWA-like"/>
    <property type="match status" value="1"/>
</dbReference>